<keyword evidence="5 9" id="KW-0812">Transmembrane</keyword>
<dbReference type="GO" id="GO:0022857">
    <property type="term" value="F:transmembrane transporter activity"/>
    <property type="evidence" value="ECO:0007669"/>
    <property type="project" value="InterPro"/>
</dbReference>
<feature type="transmembrane region" description="Helical" evidence="9">
    <location>
        <begin position="73"/>
        <end position="94"/>
    </location>
</feature>
<keyword evidence="6 9" id="KW-1133">Transmembrane helix</keyword>
<accession>A0AA37T7E1</accession>
<dbReference type="Pfam" id="PF02028">
    <property type="entry name" value="BCCT"/>
    <property type="match status" value="1"/>
</dbReference>
<dbReference type="PANTHER" id="PTHR30047">
    <property type="entry name" value="HIGH-AFFINITY CHOLINE TRANSPORT PROTEIN-RELATED"/>
    <property type="match status" value="1"/>
</dbReference>
<feature type="transmembrane region" description="Helical" evidence="9">
    <location>
        <begin position="33"/>
        <end position="53"/>
    </location>
</feature>
<feature type="transmembrane region" description="Helical" evidence="9">
    <location>
        <begin position="445"/>
        <end position="465"/>
    </location>
</feature>
<dbReference type="EMBL" id="BSPD01000021">
    <property type="protein sequence ID" value="GLS25091.1"/>
    <property type="molecule type" value="Genomic_DNA"/>
</dbReference>
<evidence type="ECO:0000256" key="3">
    <source>
        <dbReference type="ARBA" id="ARBA00022448"/>
    </source>
</evidence>
<comment type="subcellular location">
    <subcellularLocation>
        <location evidence="1">Cell membrane</location>
        <topology evidence="1">Multi-pass membrane protein</topology>
    </subcellularLocation>
</comment>
<sequence>MVVLVATVVASLTNLERFLTVANRINHWILDTFTSAFAIGTFGLVVSCIWVFASPLGKIRIGGSNATPLLSRWNWFAITLCTTVAIGILFWATAEPMFHAYSPGKAGIQPGSDAAEEFAMVSMFMHWSFTPYAIYALPALTFSLAHYNFNQPYSLSGPIAVLIGRPVPKVLSDIIDATALLALVAGLASSLGTGMLSLSGGVGNFIDISTSPLILAIIGSLIVTAFVISSVTGLQKGIRILSDINTKFFFAFAAFVLLAGPTLDLLMIGAKAFLGYLSEFFSRSLLVGDTTQPDWAKSWTIFYWANWLAWAPMTAVFLGRIARGYTVREFITVNFFLPALFSMIWITIFGGLSIEVNHSENEILKSTLDTDGPEAVLYTVIDYLPFTQVLAVILLLLSFVSYVTAADSNTDAIATICQKDSHQKDNHQKDNHPKDDRHEQPGHSLTIKVVWAVMIGTSAWIMTAFSGVDGIRALSNLGGLPALVIVLIFNVALITMSTKHLKTLKNAEKKAATTME</sequence>
<evidence type="ECO:0000256" key="6">
    <source>
        <dbReference type="ARBA" id="ARBA00022989"/>
    </source>
</evidence>
<dbReference type="GO" id="GO:0005886">
    <property type="term" value="C:plasma membrane"/>
    <property type="evidence" value="ECO:0007669"/>
    <property type="project" value="UniProtKB-SubCell"/>
</dbReference>
<dbReference type="InterPro" id="IPR000060">
    <property type="entry name" value="BCCT_transptr"/>
</dbReference>
<feature type="transmembrane region" description="Helical" evidence="9">
    <location>
        <begin position="477"/>
        <end position="496"/>
    </location>
</feature>
<gene>
    <name evidence="10" type="ORF">GCM10007877_08050</name>
</gene>
<comment type="similarity">
    <text evidence="2">Belongs to the BCCT transporter (TC 2.A.15) family.</text>
</comment>
<reference evidence="10 11" key="1">
    <citation type="journal article" date="2014" name="Int. J. Syst. Evol. Microbiol.">
        <title>Complete genome sequence of Corynebacterium casei LMG S-19264T (=DSM 44701T), isolated from a smear-ripened cheese.</title>
        <authorList>
            <consortium name="US DOE Joint Genome Institute (JGI-PGF)"/>
            <person name="Walter F."/>
            <person name="Albersmeier A."/>
            <person name="Kalinowski J."/>
            <person name="Ruckert C."/>
        </authorList>
    </citation>
    <scope>NUCLEOTIDE SEQUENCE [LARGE SCALE GENOMIC DNA]</scope>
    <source>
        <strain evidence="10 11">NBRC 110095</strain>
    </source>
</reference>
<dbReference type="PANTHER" id="PTHR30047:SF7">
    <property type="entry name" value="HIGH-AFFINITY CHOLINE TRANSPORT PROTEIN"/>
    <property type="match status" value="1"/>
</dbReference>
<keyword evidence="4" id="KW-1003">Cell membrane</keyword>
<evidence type="ECO:0000256" key="5">
    <source>
        <dbReference type="ARBA" id="ARBA00022692"/>
    </source>
</evidence>
<feature type="transmembrane region" description="Helical" evidence="9">
    <location>
        <begin position="132"/>
        <end position="149"/>
    </location>
</feature>
<feature type="transmembrane region" description="Helical" evidence="9">
    <location>
        <begin position="331"/>
        <end position="354"/>
    </location>
</feature>
<evidence type="ECO:0000256" key="8">
    <source>
        <dbReference type="SAM" id="MobiDB-lite"/>
    </source>
</evidence>
<evidence type="ECO:0000313" key="11">
    <source>
        <dbReference type="Proteomes" id="UP001156870"/>
    </source>
</evidence>
<evidence type="ECO:0000256" key="1">
    <source>
        <dbReference type="ARBA" id="ARBA00004651"/>
    </source>
</evidence>
<protein>
    <submittedName>
        <fullName evidence="10">BCCT family transporter</fullName>
    </submittedName>
</protein>
<evidence type="ECO:0000256" key="7">
    <source>
        <dbReference type="ARBA" id="ARBA00023136"/>
    </source>
</evidence>
<feature type="transmembrane region" description="Helical" evidence="9">
    <location>
        <begin position="301"/>
        <end position="319"/>
    </location>
</feature>
<feature type="transmembrane region" description="Helical" evidence="9">
    <location>
        <begin position="248"/>
        <end position="274"/>
    </location>
</feature>
<comment type="caution">
    <text evidence="10">The sequence shown here is derived from an EMBL/GenBank/DDBJ whole genome shotgun (WGS) entry which is preliminary data.</text>
</comment>
<evidence type="ECO:0000256" key="4">
    <source>
        <dbReference type="ARBA" id="ARBA00022475"/>
    </source>
</evidence>
<feature type="region of interest" description="Disordered" evidence="8">
    <location>
        <begin position="420"/>
        <end position="441"/>
    </location>
</feature>
<keyword evidence="7 9" id="KW-0472">Membrane</keyword>
<evidence type="ECO:0000256" key="9">
    <source>
        <dbReference type="SAM" id="Phobius"/>
    </source>
</evidence>
<keyword evidence="11" id="KW-1185">Reference proteome</keyword>
<evidence type="ECO:0000256" key="2">
    <source>
        <dbReference type="ARBA" id="ARBA00005658"/>
    </source>
</evidence>
<organism evidence="10 11">
    <name type="scientific">Marinibactrum halimedae</name>
    <dbReference type="NCBI Taxonomy" id="1444977"/>
    <lineage>
        <taxon>Bacteria</taxon>
        <taxon>Pseudomonadati</taxon>
        <taxon>Pseudomonadota</taxon>
        <taxon>Gammaproteobacteria</taxon>
        <taxon>Cellvibrionales</taxon>
        <taxon>Cellvibrionaceae</taxon>
        <taxon>Marinibactrum</taxon>
    </lineage>
</organism>
<dbReference type="Proteomes" id="UP001156870">
    <property type="component" value="Unassembled WGS sequence"/>
</dbReference>
<name>A0AA37T7E1_9GAMM</name>
<proteinExistence type="inferred from homology"/>
<evidence type="ECO:0000313" key="10">
    <source>
        <dbReference type="EMBL" id="GLS25091.1"/>
    </source>
</evidence>
<feature type="transmembrane region" description="Helical" evidence="9">
    <location>
        <begin position="208"/>
        <end position="228"/>
    </location>
</feature>
<keyword evidence="3" id="KW-0813">Transport</keyword>
<feature type="transmembrane region" description="Helical" evidence="9">
    <location>
        <begin position="383"/>
        <end position="403"/>
    </location>
</feature>
<dbReference type="AlphaFoldDB" id="A0AA37T7E1"/>